<dbReference type="RefSeq" id="WP_133695716.1">
    <property type="nucleotide sequence ID" value="NZ_SOBR01000002.1"/>
</dbReference>
<feature type="transmembrane region" description="Helical" evidence="1">
    <location>
        <begin position="52"/>
        <end position="73"/>
    </location>
</feature>
<feature type="transmembrane region" description="Helical" evidence="1">
    <location>
        <begin position="79"/>
        <end position="99"/>
    </location>
</feature>
<accession>A0A4R7NSX6</accession>
<proteinExistence type="predicted"/>
<name>A0A4R7NSX6_9GAMM</name>
<feature type="transmembrane region" description="Helical" evidence="1">
    <location>
        <begin position="145"/>
        <end position="162"/>
    </location>
</feature>
<evidence type="ECO:0000256" key="1">
    <source>
        <dbReference type="SAM" id="Phobius"/>
    </source>
</evidence>
<organism evidence="2 3">
    <name type="scientific">Chromohalobacter marismortui</name>
    <dbReference type="NCBI Taxonomy" id="42055"/>
    <lineage>
        <taxon>Bacteria</taxon>
        <taxon>Pseudomonadati</taxon>
        <taxon>Pseudomonadota</taxon>
        <taxon>Gammaproteobacteria</taxon>
        <taxon>Oceanospirillales</taxon>
        <taxon>Halomonadaceae</taxon>
        <taxon>Chromohalobacter</taxon>
    </lineage>
</organism>
<keyword evidence="1" id="KW-1133">Transmembrane helix</keyword>
<gene>
    <name evidence="2" type="ORF">C8E00_102550</name>
</gene>
<protein>
    <recommendedName>
        <fullName evidence="4">Permease</fullName>
    </recommendedName>
</protein>
<dbReference type="Proteomes" id="UP000295380">
    <property type="component" value="Unassembled WGS sequence"/>
</dbReference>
<feature type="transmembrane region" description="Helical" evidence="1">
    <location>
        <begin position="265"/>
        <end position="289"/>
    </location>
</feature>
<dbReference type="OrthoDB" id="358752at2"/>
<reference evidence="2 3" key="1">
    <citation type="submission" date="2019-03" db="EMBL/GenBank/DDBJ databases">
        <title>Genomic Encyclopedia of Type Strains, Phase IV (KMG-IV): sequencing the most valuable type-strain genomes for metagenomic binning, comparative biology and taxonomic classification.</title>
        <authorList>
            <person name="Goeker M."/>
        </authorList>
    </citation>
    <scope>NUCLEOTIDE SEQUENCE [LARGE SCALE GENOMIC DNA]</scope>
    <source>
        <strain evidence="2 3">DSM 6770</strain>
    </source>
</reference>
<keyword evidence="3" id="KW-1185">Reference proteome</keyword>
<feature type="transmembrane region" description="Helical" evidence="1">
    <location>
        <begin position="106"/>
        <end position="125"/>
    </location>
</feature>
<evidence type="ECO:0008006" key="4">
    <source>
        <dbReference type="Google" id="ProtNLM"/>
    </source>
</evidence>
<dbReference type="AlphaFoldDB" id="A0A4R7NSX6"/>
<evidence type="ECO:0000313" key="2">
    <source>
        <dbReference type="EMBL" id="TDU24047.1"/>
    </source>
</evidence>
<dbReference type="EMBL" id="SOBR01000002">
    <property type="protein sequence ID" value="TDU24047.1"/>
    <property type="molecule type" value="Genomic_DNA"/>
</dbReference>
<feature type="transmembrane region" description="Helical" evidence="1">
    <location>
        <begin position="204"/>
        <end position="225"/>
    </location>
</feature>
<feature type="transmembrane region" description="Helical" evidence="1">
    <location>
        <begin position="174"/>
        <end position="192"/>
    </location>
</feature>
<keyword evidence="1" id="KW-0812">Transmembrane</keyword>
<keyword evidence="1" id="KW-0472">Membrane</keyword>
<feature type="transmembrane region" description="Helical" evidence="1">
    <location>
        <begin position="26"/>
        <end position="45"/>
    </location>
</feature>
<evidence type="ECO:0000313" key="3">
    <source>
        <dbReference type="Proteomes" id="UP000295380"/>
    </source>
</evidence>
<sequence>MSLLAPLAYLLSGILLGRLLPDIKNALAITLTTVLIPFIIIYNLLAYQPGTATLALFSVAFCSLLFVCGYVVWKDRLTALTLSYLNVGWLGLPIAIALFGDGASRIIIAAYVGSSIFGNIAASFALQSGMTWRGLSYRLLKMPPVIAVIVGLVLHVLPLRLVQNEQLSVLYDIAKQLMSMAGMGILGIWLYSSKVTLQSLRASIPHAIVRAVVGTNVVALFIGGCRSLGYDPFPDSIWALALLPLLPPAANIVVLETYYCGTGNSAQTIVCGTVISLVLVFVFSLILMAS</sequence>
<comment type="caution">
    <text evidence="2">The sequence shown here is derived from an EMBL/GenBank/DDBJ whole genome shotgun (WGS) entry which is preliminary data.</text>
</comment>
<feature type="transmembrane region" description="Helical" evidence="1">
    <location>
        <begin position="237"/>
        <end position="259"/>
    </location>
</feature>